<gene>
    <name evidence="2" type="ORF">DFH08DRAFT_824959</name>
</gene>
<sequence length="338" mass="37740">MWAAPPAVGKPVKLGINSYANWLLFKDQAFGTNIHPTELHSLAPITTKVNDELEQYLARAYNGDSDSTISPISYSCEPDFTVIGNDTESVFDSDSNLETDIETQTSSISGDDKPEYLTLSCIPYDRQGIICAELSFLFLYSHYQFQLKLVCFEQNPFKPSTFRFLPESTITSDKVNFDSIYDLYGAVEPPPPSLLSPSPSPSLEPEPIYISFIELITNQENSDELNSSSSKYPDHQLSSHSGDGNYHEDLRAIIRLYIEQTKHEPFTQAESQPFVPRTFYIDIFDPEQPEVGTDSLETVEPSDDPLFNSDFEGEIKSTPLCAVEAQPASHVAFDLQAG</sequence>
<dbReference type="AlphaFoldDB" id="A0AAD7E9Y8"/>
<evidence type="ECO:0000313" key="3">
    <source>
        <dbReference type="Proteomes" id="UP001218218"/>
    </source>
</evidence>
<organism evidence="2 3">
    <name type="scientific">Mycena albidolilacea</name>
    <dbReference type="NCBI Taxonomy" id="1033008"/>
    <lineage>
        <taxon>Eukaryota</taxon>
        <taxon>Fungi</taxon>
        <taxon>Dikarya</taxon>
        <taxon>Basidiomycota</taxon>
        <taxon>Agaricomycotina</taxon>
        <taxon>Agaricomycetes</taxon>
        <taxon>Agaricomycetidae</taxon>
        <taxon>Agaricales</taxon>
        <taxon>Marasmiineae</taxon>
        <taxon>Mycenaceae</taxon>
        <taxon>Mycena</taxon>
    </lineage>
</organism>
<feature type="region of interest" description="Disordered" evidence="1">
    <location>
        <begin position="223"/>
        <end position="244"/>
    </location>
</feature>
<comment type="caution">
    <text evidence="2">The sequence shown here is derived from an EMBL/GenBank/DDBJ whole genome shotgun (WGS) entry which is preliminary data.</text>
</comment>
<evidence type="ECO:0000256" key="1">
    <source>
        <dbReference type="SAM" id="MobiDB-lite"/>
    </source>
</evidence>
<accession>A0AAD7E9Y8</accession>
<dbReference type="Proteomes" id="UP001218218">
    <property type="component" value="Unassembled WGS sequence"/>
</dbReference>
<feature type="compositionally biased region" description="Polar residues" evidence="1">
    <location>
        <begin position="223"/>
        <end position="242"/>
    </location>
</feature>
<name>A0AAD7E9Y8_9AGAR</name>
<protein>
    <submittedName>
        <fullName evidence="2">Uncharacterized protein</fullName>
    </submittedName>
</protein>
<reference evidence="2" key="1">
    <citation type="submission" date="2023-03" db="EMBL/GenBank/DDBJ databases">
        <title>Massive genome expansion in bonnet fungi (Mycena s.s.) driven by repeated elements and novel gene families across ecological guilds.</title>
        <authorList>
            <consortium name="Lawrence Berkeley National Laboratory"/>
            <person name="Harder C.B."/>
            <person name="Miyauchi S."/>
            <person name="Viragh M."/>
            <person name="Kuo A."/>
            <person name="Thoen E."/>
            <person name="Andreopoulos B."/>
            <person name="Lu D."/>
            <person name="Skrede I."/>
            <person name="Drula E."/>
            <person name="Henrissat B."/>
            <person name="Morin E."/>
            <person name="Kohler A."/>
            <person name="Barry K."/>
            <person name="LaButti K."/>
            <person name="Morin E."/>
            <person name="Salamov A."/>
            <person name="Lipzen A."/>
            <person name="Mereny Z."/>
            <person name="Hegedus B."/>
            <person name="Baldrian P."/>
            <person name="Stursova M."/>
            <person name="Weitz H."/>
            <person name="Taylor A."/>
            <person name="Grigoriev I.V."/>
            <person name="Nagy L.G."/>
            <person name="Martin F."/>
            <person name="Kauserud H."/>
        </authorList>
    </citation>
    <scope>NUCLEOTIDE SEQUENCE</scope>
    <source>
        <strain evidence="2">CBHHK002</strain>
    </source>
</reference>
<proteinExistence type="predicted"/>
<keyword evidence="3" id="KW-1185">Reference proteome</keyword>
<dbReference type="EMBL" id="JARIHO010000095">
    <property type="protein sequence ID" value="KAJ7305658.1"/>
    <property type="molecule type" value="Genomic_DNA"/>
</dbReference>
<evidence type="ECO:0000313" key="2">
    <source>
        <dbReference type="EMBL" id="KAJ7305658.1"/>
    </source>
</evidence>